<dbReference type="RefSeq" id="WP_320424070.1">
    <property type="nucleotide sequence ID" value="NZ_JAXCLA010000005.1"/>
</dbReference>
<feature type="domain" description="Amidohydrolase-related" evidence="3">
    <location>
        <begin position="223"/>
        <end position="412"/>
    </location>
</feature>
<dbReference type="Gene3D" id="1.20.58.520">
    <property type="entry name" value="Amidohydrolase"/>
    <property type="match status" value="1"/>
</dbReference>
<dbReference type="InterPro" id="IPR051781">
    <property type="entry name" value="Metallo-dep_Hydrolase"/>
</dbReference>
<feature type="compositionally biased region" description="Basic residues" evidence="1">
    <location>
        <begin position="445"/>
        <end position="469"/>
    </location>
</feature>
<dbReference type="Pfam" id="PF01979">
    <property type="entry name" value="Amidohydro_1"/>
    <property type="match status" value="1"/>
</dbReference>
<evidence type="ECO:0000313" key="5">
    <source>
        <dbReference type="Proteomes" id="UP001285263"/>
    </source>
</evidence>
<sequence>MSRRLLSLLSLSVTILFSGIARAQGQAPDAEPFKASAQLSFALVNAQWFDGQGFKKGTLYIVDGKFTAQKPARVNRRMDLKNQFIIPPLAEAHNYNLQNDWGIEHYEQRYIQDGVFYAAMLCSDPAELATAKTQLNTQDSPDVVFASACITSSDGQPLAALMAAPAKPKLADIADKAVLVMDKPEQVDQKWKLVTQRKPDLVRITLSYSDKPELRAKPELKGRLGLDAETAAAIVKHAHQSNLRVSANVDSAGDFDAAVRAGADNIAHLPGHFNHHGDGPERYLISADTAALAARQKTTVTTAIAATQLYKTTPEQAESLRQTQIKNLQTLKAAGVTLLLGSDVFTGTSQAELARLAETGVFSNAELLKMATMDTPRALFPKRQIGCFEPGCEASFLLLPSDPLQDLKAVATPMFRVKQGRILTQVDDVAETSATATESTDAAKKAKAAGKKSTKKKAPATAAKPRKKT</sequence>
<evidence type="ECO:0000256" key="1">
    <source>
        <dbReference type="SAM" id="MobiDB-lite"/>
    </source>
</evidence>
<dbReference type="InterPro" id="IPR011059">
    <property type="entry name" value="Metal-dep_hydrolase_composite"/>
</dbReference>
<keyword evidence="5" id="KW-1185">Reference proteome</keyword>
<feature type="signal peptide" evidence="2">
    <location>
        <begin position="1"/>
        <end position="23"/>
    </location>
</feature>
<dbReference type="InterPro" id="IPR006680">
    <property type="entry name" value="Amidohydro-rel"/>
</dbReference>
<dbReference type="PANTHER" id="PTHR43135">
    <property type="entry name" value="ALPHA-D-RIBOSE 1-METHYLPHOSPHONATE 5-TRIPHOSPHATE DIPHOSPHATASE"/>
    <property type="match status" value="1"/>
</dbReference>
<dbReference type="Proteomes" id="UP001285263">
    <property type="component" value="Unassembled WGS sequence"/>
</dbReference>
<name>A0ABU5DM43_9BURK</name>
<organism evidence="4 5">
    <name type="scientific">Roseateles agri</name>
    <dbReference type="NCBI Taxonomy" id="3098619"/>
    <lineage>
        <taxon>Bacteria</taxon>
        <taxon>Pseudomonadati</taxon>
        <taxon>Pseudomonadota</taxon>
        <taxon>Betaproteobacteria</taxon>
        <taxon>Burkholderiales</taxon>
        <taxon>Sphaerotilaceae</taxon>
        <taxon>Roseateles</taxon>
    </lineage>
</organism>
<dbReference type="EMBL" id="JAXCLA010000005">
    <property type="protein sequence ID" value="MDY0746172.1"/>
    <property type="molecule type" value="Genomic_DNA"/>
</dbReference>
<reference evidence="4 5" key="1">
    <citation type="submission" date="2023-11" db="EMBL/GenBank/DDBJ databases">
        <title>Paucibacter sp. nov., isolated from fresh soil in Korea.</title>
        <authorList>
            <person name="Le N.T.T."/>
        </authorList>
    </citation>
    <scope>NUCLEOTIDE SEQUENCE [LARGE SCALE GENOMIC DNA]</scope>
    <source>
        <strain evidence="4 5">R3-3</strain>
    </source>
</reference>
<dbReference type="InterPro" id="IPR032466">
    <property type="entry name" value="Metal_Hydrolase"/>
</dbReference>
<accession>A0ABU5DM43</accession>
<protein>
    <submittedName>
        <fullName evidence="4">Amidohydrolase family protein</fullName>
    </submittedName>
</protein>
<evidence type="ECO:0000259" key="3">
    <source>
        <dbReference type="Pfam" id="PF01979"/>
    </source>
</evidence>
<dbReference type="SUPFAM" id="SSF51556">
    <property type="entry name" value="Metallo-dependent hydrolases"/>
    <property type="match status" value="1"/>
</dbReference>
<feature type="chain" id="PRO_5046747260" evidence="2">
    <location>
        <begin position="24"/>
        <end position="469"/>
    </location>
</feature>
<dbReference type="Gene3D" id="3.40.50.10910">
    <property type="entry name" value="Amidohydrolase"/>
    <property type="match status" value="1"/>
</dbReference>
<gene>
    <name evidence="4" type="ORF">SNE35_16760</name>
</gene>
<dbReference type="Gene3D" id="2.30.40.10">
    <property type="entry name" value="Urease, subunit C, domain 1"/>
    <property type="match status" value="1"/>
</dbReference>
<comment type="caution">
    <text evidence="4">The sequence shown here is derived from an EMBL/GenBank/DDBJ whole genome shotgun (WGS) entry which is preliminary data.</text>
</comment>
<evidence type="ECO:0000313" key="4">
    <source>
        <dbReference type="EMBL" id="MDY0746172.1"/>
    </source>
</evidence>
<proteinExistence type="predicted"/>
<keyword evidence="2" id="KW-0732">Signal</keyword>
<evidence type="ECO:0000256" key="2">
    <source>
        <dbReference type="SAM" id="SignalP"/>
    </source>
</evidence>
<feature type="region of interest" description="Disordered" evidence="1">
    <location>
        <begin position="433"/>
        <end position="469"/>
    </location>
</feature>
<dbReference type="Gene3D" id="3.30.110.90">
    <property type="entry name" value="Amidohydrolase"/>
    <property type="match status" value="1"/>
</dbReference>
<dbReference type="PANTHER" id="PTHR43135:SF3">
    <property type="entry name" value="ALPHA-D-RIBOSE 1-METHYLPHOSPHONATE 5-TRIPHOSPHATE DIPHOSPHATASE"/>
    <property type="match status" value="1"/>
</dbReference>